<comment type="caution">
    <text evidence="4">The sequence shown here is derived from an EMBL/GenBank/DDBJ whole genome shotgun (WGS) entry which is preliminary data.</text>
</comment>
<feature type="binding site" evidence="2">
    <location>
        <begin position="245"/>
        <end position="248"/>
    </location>
    <ligand>
        <name>substrate</name>
    </ligand>
</feature>
<evidence type="ECO:0000256" key="1">
    <source>
        <dbReference type="PIRSR" id="PIRSR600246-1"/>
    </source>
</evidence>
<keyword evidence="5" id="KW-1185">Reference proteome</keyword>
<dbReference type="Gene3D" id="3.60.20.30">
    <property type="entry name" value="(Glycosyl)asparaginase"/>
    <property type="match status" value="1"/>
</dbReference>
<feature type="active site" description="Nucleophile" evidence="1">
    <location>
        <position position="194"/>
    </location>
</feature>
<protein>
    <submittedName>
        <fullName evidence="4">Glycosylasparaginase</fullName>
    </submittedName>
</protein>
<dbReference type="InterPro" id="IPR000246">
    <property type="entry name" value="Peptidase_T2"/>
</dbReference>
<dbReference type="Pfam" id="PF01112">
    <property type="entry name" value="Asparaginase_2"/>
    <property type="match status" value="1"/>
</dbReference>
<gene>
    <name evidence="4" type="ORF">E7Z59_01150</name>
</gene>
<dbReference type="PANTHER" id="PTHR10188">
    <property type="entry name" value="L-ASPARAGINASE"/>
    <property type="match status" value="1"/>
</dbReference>
<dbReference type="FunFam" id="3.60.20.30:FF:000005">
    <property type="entry name" value="N(4)-(Beta-N-acetylglucosaminyl)-L-asparaginase"/>
    <property type="match status" value="1"/>
</dbReference>
<dbReference type="RefSeq" id="WP_136334459.1">
    <property type="nucleotide sequence ID" value="NZ_QXMP01000004.1"/>
</dbReference>
<dbReference type="InterPro" id="IPR029055">
    <property type="entry name" value="Ntn_hydrolases_N"/>
</dbReference>
<dbReference type="EMBL" id="SSMC01000001">
    <property type="protein sequence ID" value="THD68969.1"/>
    <property type="molecule type" value="Genomic_DNA"/>
</dbReference>
<evidence type="ECO:0000313" key="5">
    <source>
        <dbReference type="Proteomes" id="UP000305939"/>
    </source>
</evidence>
<name>A0A4S3M2R5_9FLAO</name>
<evidence type="ECO:0000256" key="3">
    <source>
        <dbReference type="PIRSR" id="PIRSR600246-3"/>
    </source>
</evidence>
<proteinExistence type="predicted"/>
<dbReference type="AlphaFoldDB" id="A0A4S3M2R5"/>
<feature type="site" description="Cleavage; by autolysis" evidence="3">
    <location>
        <begin position="193"/>
        <end position="194"/>
    </location>
</feature>
<accession>A0A4S3M2R5</accession>
<dbReference type="PANTHER" id="PTHR10188:SF6">
    <property type="entry name" value="N(4)-(BETA-N-ACETYLGLUCOSAMINYL)-L-ASPARAGINASE"/>
    <property type="match status" value="1"/>
</dbReference>
<dbReference type="Proteomes" id="UP000305939">
    <property type="component" value="Unassembled WGS sequence"/>
</dbReference>
<evidence type="ECO:0000256" key="2">
    <source>
        <dbReference type="PIRSR" id="PIRSR600246-2"/>
    </source>
</evidence>
<evidence type="ECO:0000313" key="4">
    <source>
        <dbReference type="EMBL" id="THD68969.1"/>
    </source>
</evidence>
<organism evidence="4 5">
    <name type="scientific">Robertkochia marina</name>
    <dbReference type="NCBI Taxonomy" id="1227945"/>
    <lineage>
        <taxon>Bacteria</taxon>
        <taxon>Pseudomonadati</taxon>
        <taxon>Bacteroidota</taxon>
        <taxon>Flavobacteriia</taxon>
        <taxon>Flavobacteriales</taxon>
        <taxon>Flavobacteriaceae</taxon>
        <taxon>Robertkochia</taxon>
    </lineage>
</organism>
<dbReference type="GO" id="GO:0016811">
    <property type="term" value="F:hydrolase activity, acting on carbon-nitrogen (but not peptide) bonds, in linear amides"/>
    <property type="evidence" value="ECO:0007669"/>
    <property type="project" value="UniProtKB-ARBA"/>
</dbReference>
<feature type="binding site" evidence="2">
    <location>
        <begin position="222"/>
        <end position="225"/>
    </location>
    <ligand>
        <name>substrate</name>
    </ligand>
</feature>
<dbReference type="OrthoDB" id="9780217at2"/>
<dbReference type="GO" id="GO:0005737">
    <property type="term" value="C:cytoplasm"/>
    <property type="evidence" value="ECO:0007669"/>
    <property type="project" value="TreeGrafter"/>
</dbReference>
<dbReference type="CDD" id="cd04513">
    <property type="entry name" value="Glycosylasparaginase"/>
    <property type="match status" value="1"/>
</dbReference>
<reference evidence="4 5" key="1">
    <citation type="submission" date="2019-04" db="EMBL/GenBank/DDBJ databases">
        <title>Draft genome sequence of Robertkochia marina CC-AMO-30D.</title>
        <authorList>
            <person name="Hameed A."/>
            <person name="Lin S.-Y."/>
            <person name="Shahina M."/>
            <person name="Lai W.-A."/>
            <person name="Young C.-C."/>
        </authorList>
    </citation>
    <scope>NUCLEOTIDE SEQUENCE [LARGE SCALE GENOMIC DNA]</scope>
    <source>
        <strain evidence="4 5">CC-AMO-30D</strain>
    </source>
</reference>
<dbReference type="SUPFAM" id="SSF56235">
    <property type="entry name" value="N-terminal nucleophile aminohydrolases (Ntn hydrolases)"/>
    <property type="match status" value="1"/>
</dbReference>
<sequence length="337" mass="35724">MKRRNFIQNAALGAIGLSALQSRGNSLTESAGNPAAGSLQESQPTSPVVISTWNHGLPANEAAWNILGEGGKALDAVEAGVRTAEADPEVSSVGYGGWPDRDGVVTLDACIMDHNSNAGSVAFLQHIKHPISVARKVMEKTPHVMLAGEGALQFALQEGFHKEELLTEKALEAYNKWRKTSNYKPVINIENHDTISMLALDKEGNLAGACTTSGAAWKMHGRIGDSPLIGSGLFLDNEVGAAAATGLGEAIIKTAGSAMVVELMRSGASPEEACKTITNRIAHIYKGSPEMEYLQVGFIAMSKDGTYGSFCLRSGFNYAVRSSEISNSLIDASYKIK</sequence>